<evidence type="ECO:0000313" key="6">
    <source>
        <dbReference type="Proteomes" id="UP000267464"/>
    </source>
</evidence>
<proteinExistence type="predicted"/>
<dbReference type="SUPFAM" id="SSF52172">
    <property type="entry name" value="CheY-like"/>
    <property type="match status" value="1"/>
</dbReference>
<dbReference type="PANTHER" id="PTHR44591">
    <property type="entry name" value="STRESS RESPONSE REGULATOR PROTEIN 1"/>
    <property type="match status" value="1"/>
</dbReference>
<keyword evidence="1 2" id="KW-0597">Phosphoprotein</keyword>
<dbReference type="Gene3D" id="3.40.50.2300">
    <property type="match status" value="1"/>
</dbReference>
<protein>
    <submittedName>
        <fullName evidence="5">Response regulator</fullName>
    </submittedName>
</protein>
<dbReference type="Proteomes" id="UP000267464">
    <property type="component" value="Unassembled WGS sequence"/>
</dbReference>
<dbReference type="RefSeq" id="WP_124540507.1">
    <property type="nucleotide sequence ID" value="NZ_QUSW01000003.1"/>
</dbReference>
<dbReference type="InterPro" id="IPR001789">
    <property type="entry name" value="Sig_transdc_resp-reg_receiver"/>
</dbReference>
<feature type="modified residue" description="4-aspartylphosphate" evidence="2">
    <location>
        <position position="202"/>
    </location>
</feature>
<keyword evidence="6" id="KW-1185">Reference proteome</keyword>
<dbReference type="PROSITE" id="PS50110">
    <property type="entry name" value="RESPONSE_REGULATORY"/>
    <property type="match status" value="1"/>
</dbReference>
<dbReference type="CDD" id="cd17574">
    <property type="entry name" value="REC_OmpR"/>
    <property type="match status" value="1"/>
</dbReference>
<evidence type="ECO:0000256" key="1">
    <source>
        <dbReference type="ARBA" id="ARBA00022553"/>
    </source>
</evidence>
<name>A0A3N7HT83_9BURK</name>
<evidence type="ECO:0000256" key="2">
    <source>
        <dbReference type="PROSITE-ProRule" id="PRU00169"/>
    </source>
</evidence>
<feature type="region of interest" description="Disordered" evidence="3">
    <location>
        <begin position="278"/>
        <end position="298"/>
    </location>
</feature>
<organism evidence="5 6">
    <name type="scientific">Piscinibacter terrae</name>
    <dbReference type="NCBI Taxonomy" id="2496871"/>
    <lineage>
        <taxon>Bacteria</taxon>
        <taxon>Pseudomonadati</taxon>
        <taxon>Pseudomonadota</taxon>
        <taxon>Betaproteobacteria</taxon>
        <taxon>Burkholderiales</taxon>
        <taxon>Sphaerotilaceae</taxon>
        <taxon>Piscinibacter</taxon>
    </lineage>
</organism>
<dbReference type="Pfam" id="PF00072">
    <property type="entry name" value="Response_reg"/>
    <property type="match status" value="1"/>
</dbReference>
<dbReference type="OrthoDB" id="8889410at2"/>
<evidence type="ECO:0000313" key="5">
    <source>
        <dbReference type="EMBL" id="RQP24061.1"/>
    </source>
</evidence>
<gene>
    <name evidence="5" type="ORF">DZC73_12035</name>
</gene>
<dbReference type="GO" id="GO:0000160">
    <property type="term" value="P:phosphorelay signal transduction system"/>
    <property type="evidence" value="ECO:0007669"/>
    <property type="project" value="InterPro"/>
</dbReference>
<dbReference type="InterPro" id="IPR050595">
    <property type="entry name" value="Bact_response_regulator"/>
</dbReference>
<accession>A0A3N7HT83</accession>
<dbReference type="PANTHER" id="PTHR44591:SF20">
    <property type="entry name" value="PROTEIN PILH"/>
    <property type="match status" value="1"/>
</dbReference>
<dbReference type="AlphaFoldDB" id="A0A3N7HT83"/>
<evidence type="ECO:0000256" key="3">
    <source>
        <dbReference type="SAM" id="MobiDB-lite"/>
    </source>
</evidence>
<feature type="compositionally biased region" description="Basic and acidic residues" evidence="3">
    <location>
        <begin position="280"/>
        <end position="289"/>
    </location>
</feature>
<sequence length="298" mass="32118">MTAPTSERYTVALQGFSAFERETLASFFRLAANRTPAYVQADDLIRSDFVVADADSAASLQDVIESGRTRETVFVGAHAPQGAMAWLQRPIDPVHILRELDSLVEHRQSAPGELRAAIADDIAATHELGGIVVDASASSFGAFDSGETGSGPDVLVAEDSAIARRFLQVRLQQLGYRVHLAHDGEEAMTLLRRERFVLAFLDIVLGPPSGLDGLRICQMLKHNAEFAGVAPKVVMVTGLSGAMDKVRGSLAGCDAYLTKPVVEAELLNALRTLDPGFAGRDPESPVSRRLEKRRARGL</sequence>
<dbReference type="InterPro" id="IPR011006">
    <property type="entry name" value="CheY-like_superfamily"/>
</dbReference>
<dbReference type="EMBL" id="QUSW01000003">
    <property type="protein sequence ID" value="RQP24061.1"/>
    <property type="molecule type" value="Genomic_DNA"/>
</dbReference>
<reference evidence="5 6" key="1">
    <citation type="submission" date="2018-08" db="EMBL/GenBank/DDBJ databases">
        <authorList>
            <person name="Khan S.A."/>
            <person name="Jeon C.O."/>
            <person name="Chun B.H."/>
            <person name="Jeong S.E."/>
        </authorList>
    </citation>
    <scope>NUCLEOTIDE SEQUENCE [LARGE SCALE GENOMIC DNA]</scope>
    <source>
        <strain evidence="5 6">S-16</strain>
    </source>
</reference>
<dbReference type="SMART" id="SM00448">
    <property type="entry name" value="REC"/>
    <property type="match status" value="1"/>
</dbReference>
<reference evidence="5 6" key="2">
    <citation type="submission" date="2018-12" db="EMBL/GenBank/DDBJ databases">
        <title>Rhizobacter gummiphilus sp. nov., a rubber-degrading bacterium isolated from the soil of a botanical garden in Japan.</title>
        <authorList>
            <person name="Shunsuke S.S."/>
        </authorList>
    </citation>
    <scope>NUCLEOTIDE SEQUENCE [LARGE SCALE GENOMIC DNA]</scope>
    <source>
        <strain evidence="5 6">S-16</strain>
    </source>
</reference>
<comment type="caution">
    <text evidence="5">The sequence shown here is derived from an EMBL/GenBank/DDBJ whole genome shotgun (WGS) entry which is preliminary data.</text>
</comment>
<evidence type="ECO:0000259" key="4">
    <source>
        <dbReference type="PROSITE" id="PS50110"/>
    </source>
</evidence>
<feature type="domain" description="Response regulatory" evidence="4">
    <location>
        <begin position="153"/>
        <end position="274"/>
    </location>
</feature>